<dbReference type="RefSeq" id="WP_208111569.1">
    <property type="nucleotide sequence ID" value="NZ_SNZR01000014.1"/>
</dbReference>
<comment type="caution">
    <text evidence="2">The sequence shown here is derived from an EMBL/GenBank/DDBJ whole genome shotgun (WGS) entry which is preliminary data.</text>
</comment>
<organism evidence="2 3">
    <name type="scientific">Enterovirga rhinocerotis</name>
    <dbReference type="NCBI Taxonomy" id="1339210"/>
    <lineage>
        <taxon>Bacteria</taxon>
        <taxon>Pseudomonadati</taxon>
        <taxon>Pseudomonadota</taxon>
        <taxon>Alphaproteobacteria</taxon>
        <taxon>Hyphomicrobiales</taxon>
        <taxon>Methylobacteriaceae</taxon>
        <taxon>Enterovirga</taxon>
    </lineage>
</organism>
<dbReference type="Pfam" id="PF11127">
    <property type="entry name" value="YgaP-like_TM"/>
    <property type="match status" value="1"/>
</dbReference>
<sequence>MRNGLIESAEDLFSGERNLSATERAVSVVGGLAIAAIGAQPRPNKLLSLAAILFGSALAIRGATGHCPYGAVLEPPSRDA</sequence>
<dbReference type="InterPro" id="IPR021309">
    <property type="entry name" value="YgaP-like_TM"/>
</dbReference>
<protein>
    <submittedName>
        <fullName evidence="2">DUF2892 family protein</fullName>
    </submittedName>
</protein>
<name>A0A4R7BYB6_9HYPH</name>
<accession>A0A4R7BYB6</accession>
<gene>
    <name evidence="2" type="ORF">EV668_3501</name>
</gene>
<keyword evidence="3" id="KW-1185">Reference proteome</keyword>
<evidence type="ECO:0000313" key="2">
    <source>
        <dbReference type="EMBL" id="TDR89016.1"/>
    </source>
</evidence>
<proteinExistence type="predicted"/>
<dbReference type="AlphaFoldDB" id="A0A4R7BYB6"/>
<evidence type="ECO:0000259" key="1">
    <source>
        <dbReference type="Pfam" id="PF11127"/>
    </source>
</evidence>
<dbReference type="Proteomes" id="UP000295122">
    <property type="component" value="Unassembled WGS sequence"/>
</dbReference>
<reference evidence="2 3" key="1">
    <citation type="submission" date="2019-03" db="EMBL/GenBank/DDBJ databases">
        <title>Genomic Encyclopedia of Type Strains, Phase IV (KMG-IV): sequencing the most valuable type-strain genomes for metagenomic binning, comparative biology and taxonomic classification.</title>
        <authorList>
            <person name="Goeker M."/>
        </authorList>
    </citation>
    <scope>NUCLEOTIDE SEQUENCE [LARGE SCALE GENOMIC DNA]</scope>
    <source>
        <strain evidence="2 3">DSM 25903</strain>
    </source>
</reference>
<evidence type="ECO:0000313" key="3">
    <source>
        <dbReference type="Proteomes" id="UP000295122"/>
    </source>
</evidence>
<dbReference type="EMBL" id="SNZR01000014">
    <property type="protein sequence ID" value="TDR89016.1"/>
    <property type="molecule type" value="Genomic_DNA"/>
</dbReference>
<feature type="domain" description="Inner membrane protein YgaP-like transmembrane" evidence="1">
    <location>
        <begin position="17"/>
        <end position="73"/>
    </location>
</feature>